<reference evidence="9 10" key="1">
    <citation type="submission" date="2018-08" db="EMBL/GenBank/DDBJ databases">
        <title>Genome analysis of the thermophilic bacterium of the candidate phylum Aminicenantes from deep subsurface aquifer revealed its physiology and ecological role.</title>
        <authorList>
            <person name="Kadnikov V.V."/>
            <person name="Mardanov A.V."/>
            <person name="Beletsky A.V."/>
            <person name="Karnachuk O.V."/>
            <person name="Ravin N.V."/>
        </authorList>
    </citation>
    <scope>NUCLEOTIDE SEQUENCE [LARGE SCALE GENOMIC DNA]</scope>
    <source>
        <strain evidence="9">BY38</strain>
    </source>
</reference>
<dbReference type="PANTHER" id="PTHR13929">
    <property type="entry name" value="1,4-DIHYDROXY-2-NAPHTHOATE OCTAPRENYLTRANSFERASE"/>
    <property type="match status" value="1"/>
</dbReference>
<evidence type="ECO:0000256" key="3">
    <source>
        <dbReference type="ARBA" id="ARBA00022428"/>
    </source>
</evidence>
<dbReference type="GO" id="GO:0042371">
    <property type="term" value="P:vitamin K biosynthetic process"/>
    <property type="evidence" value="ECO:0007669"/>
    <property type="project" value="TreeGrafter"/>
</dbReference>
<evidence type="ECO:0000256" key="6">
    <source>
        <dbReference type="ARBA" id="ARBA00022989"/>
    </source>
</evidence>
<dbReference type="GO" id="GO:0009234">
    <property type="term" value="P:menaquinone biosynthetic process"/>
    <property type="evidence" value="ECO:0007669"/>
    <property type="project" value="UniProtKB-UniPathway"/>
</dbReference>
<dbReference type="Gene3D" id="1.10.357.140">
    <property type="entry name" value="UbiA prenyltransferase"/>
    <property type="match status" value="1"/>
</dbReference>
<keyword evidence="7 8" id="KW-0472">Membrane</keyword>
<keyword evidence="4 9" id="KW-0808">Transferase</keyword>
<evidence type="ECO:0000256" key="7">
    <source>
        <dbReference type="ARBA" id="ARBA00023136"/>
    </source>
</evidence>
<dbReference type="AlphaFoldDB" id="A0A3E2BQ53"/>
<dbReference type="Pfam" id="PF01040">
    <property type="entry name" value="UbiA"/>
    <property type="match status" value="1"/>
</dbReference>
<protein>
    <submittedName>
        <fullName evidence="9">1,4-dihydroxy-2-naphthoate polyprenyltransferase</fullName>
    </submittedName>
</protein>
<dbReference type="UniPathway" id="UPA00079"/>
<evidence type="ECO:0000256" key="1">
    <source>
        <dbReference type="ARBA" id="ARBA00004141"/>
    </source>
</evidence>
<feature type="transmembrane region" description="Helical" evidence="8">
    <location>
        <begin position="199"/>
        <end position="219"/>
    </location>
</feature>
<evidence type="ECO:0000313" key="9">
    <source>
        <dbReference type="EMBL" id="RFT16756.1"/>
    </source>
</evidence>
<dbReference type="CDD" id="cd13962">
    <property type="entry name" value="PT_UbiA_UBIAD1"/>
    <property type="match status" value="1"/>
</dbReference>
<sequence length="341" mass="37506">MIEFPAWPVILTTSEKRPARKILRLVLTMAEKEKATRLKTWLVAARPWALPASAIPVLFGGSLAATVGWVRLNPGLLLLTLLAMALLHTAANMLSDVIDWKRGLDREATPVSGAIVRGWLGPGQVFRGAMLLLAVGSALGLLLAWLRGFLILKIGIVGIILGLAYPWLKAVALGDLVVFINFGLLGSLGSWLVQAGQFSWLPVIWAIPQGMLVVAILHANNWRDSLTDREKRVFTLAAVIGDRASFFYYGKLVFGSLFLTAGYVLVPRLLSLDFPSLPLTMLVVFLAWPEARKLWKRARRRFKPEQPLDFVTLDGATARYNLIFGALSVAGLWLDSLVGKF</sequence>
<feature type="transmembrane region" description="Helical" evidence="8">
    <location>
        <begin position="76"/>
        <end position="94"/>
    </location>
</feature>
<proteinExistence type="predicted"/>
<comment type="subcellular location">
    <subcellularLocation>
        <location evidence="1">Membrane</location>
        <topology evidence="1">Multi-pass membrane protein</topology>
    </subcellularLocation>
</comment>
<accession>A0A3E2BQ53</accession>
<evidence type="ECO:0000256" key="2">
    <source>
        <dbReference type="ARBA" id="ARBA00004863"/>
    </source>
</evidence>
<evidence type="ECO:0000313" key="10">
    <source>
        <dbReference type="Proteomes" id="UP000257323"/>
    </source>
</evidence>
<dbReference type="Proteomes" id="UP000257323">
    <property type="component" value="Unassembled WGS sequence"/>
</dbReference>
<feature type="transmembrane region" description="Helical" evidence="8">
    <location>
        <begin position="125"/>
        <end position="144"/>
    </location>
</feature>
<dbReference type="GO" id="GO:0004659">
    <property type="term" value="F:prenyltransferase activity"/>
    <property type="evidence" value="ECO:0007669"/>
    <property type="project" value="InterPro"/>
</dbReference>
<feature type="transmembrane region" description="Helical" evidence="8">
    <location>
        <begin position="246"/>
        <end position="266"/>
    </location>
</feature>
<keyword evidence="6 8" id="KW-1133">Transmembrane helix</keyword>
<gene>
    <name evidence="9" type="ORF">OP8BY_1369</name>
</gene>
<dbReference type="InterPro" id="IPR044878">
    <property type="entry name" value="UbiA_sf"/>
</dbReference>
<feature type="transmembrane region" description="Helical" evidence="8">
    <location>
        <begin position="48"/>
        <end position="70"/>
    </location>
</feature>
<dbReference type="PANTHER" id="PTHR13929:SF0">
    <property type="entry name" value="UBIA PRENYLTRANSFERASE DOMAIN-CONTAINING PROTEIN 1"/>
    <property type="match status" value="1"/>
</dbReference>
<comment type="pathway">
    <text evidence="2">Quinol/quinone metabolism; menaquinone biosynthesis.</text>
</comment>
<keyword evidence="3" id="KW-0474">Menaquinone biosynthesis</keyword>
<comment type="caution">
    <text evidence="9">The sequence shown here is derived from an EMBL/GenBank/DDBJ whole genome shotgun (WGS) entry which is preliminary data.</text>
</comment>
<name>A0A3E2BQ53_9BACT</name>
<dbReference type="InterPro" id="IPR000537">
    <property type="entry name" value="UbiA_prenyltransferase"/>
</dbReference>
<dbReference type="EMBL" id="QUAH01000002">
    <property type="protein sequence ID" value="RFT16756.1"/>
    <property type="molecule type" value="Genomic_DNA"/>
</dbReference>
<dbReference type="InterPro" id="IPR026046">
    <property type="entry name" value="UBIAD1"/>
</dbReference>
<evidence type="ECO:0000256" key="4">
    <source>
        <dbReference type="ARBA" id="ARBA00022679"/>
    </source>
</evidence>
<evidence type="ECO:0000256" key="8">
    <source>
        <dbReference type="SAM" id="Phobius"/>
    </source>
</evidence>
<dbReference type="PIRSF" id="PIRSF005355">
    <property type="entry name" value="UBIAD1"/>
    <property type="match status" value="1"/>
</dbReference>
<feature type="transmembrane region" description="Helical" evidence="8">
    <location>
        <begin position="272"/>
        <end position="289"/>
    </location>
</feature>
<dbReference type="GO" id="GO:0016020">
    <property type="term" value="C:membrane"/>
    <property type="evidence" value="ECO:0007669"/>
    <property type="project" value="UniProtKB-SubCell"/>
</dbReference>
<evidence type="ECO:0000256" key="5">
    <source>
        <dbReference type="ARBA" id="ARBA00022692"/>
    </source>
</evidence>
<organism evidence="9 10">
    <name type="scientific">Candidatus Saccharicenans subterraneus</name>
    <dbReference type="NCBI Taxonomy" id="2508984"/>
    <lineage>
        <taxon>Bacteria</taxon>
        <taxon>Candidatus Aminicenantota</taxon>
        <taxon>Candidatus Aminicenantia</taxon>
        <taxon>Candidatus Aminicenantales</taxon>
        <taxon>Candidatus Saccharicenantaceae</taxon>
        <taxon>Candidatus Saccharicenans</taxon>
    </lineage>
</organism>
<keyword evidence="5 8" id="KW-0812">Transmembrane</keyword>